<name>A0A396IR46_MEDTR</name>
<dbReference type="OrthoDB" id="10556465at2759"/>
<proteinExistence type="predicted"/>
<dbReference type="PANTHER" id="PTHR34779:SF1">
    <property type="entry name" value="OS09G0542900 PROTEIN"/>
    <property type="match status" value="1"/>
</dbReference>
<feature type="region of interest" description="Disordered" evidence="1">
    <location>
        <begin position="179"/>
        <end position="199"/>
    </location>
</feature>
<dbReference type="PANTHER" id="PTHR34779">
    <property type="entry name" value="OS09G0542900 PROTEIN"/>
    <property type="match status" value="1"/>
</dbReference>
<evidence type="ECO:0000313" key="2">
    <source>
        <dbReference type="EMBL" id="RHN66844.1"/>
    </source>
</evidence>
<protein>
    <submittedName>
        <fullName evidence="2">Uncharacterized protein</fullName>
    </submittedName>
</protein>
<dbReference type="InterPro" id="IPR038796">
    <property type="entry name" value="At1g76070-like"/>
</dbReference>
<reference evidence="3" key="1">
    <citation type="journal article" date="2018" name="Nat. Plants">
        <title>Whole-genome landscape of Medicago truncatula symbiotic genes.</title>
        <authorList>
            <person name="Pecrix Y."/>
            <person name="Staton S.E."/>
            <person name="Sallet E."/>
            <person name="Lelandais-Briere C."/>
            <person name="Moreau S."/>
            <person name="Carrere S."/>
            <person name="Blein T."/>
            <person name="Jardinaud M.F."/>
            <person name="Latrasse D."/>
            <person name="Zouine M."/>
            <person name="Zahm M."/>
            <person name="Kreplak J."/>
            <person name="Mayjonade B."/>
            <person name="Satge C."/>
            <person name="Perez M."/>
            <person name="Cauet S."/>
            <person name="Marande W."/>
            <person name="Chantry-Darmon C."/>
            <person name="Lopez-Roques C."/>
            <person name="Bouchez O."/>
            <person name="Berard A."/>
            <person name="Debelle F."/>
            <person name="Munos S."/>
            <person name="Bendahmane A."/>
            <person name="Berges H."/>
            <person name="Niebel A."/>
            <person name="Buitink J."/>
            <person name="Frugier F."/>
            <person name="Benhamed M."/>
            <person name="Crespi M."/>
            <person name="Gouzy J."/>
            <person name="Gamas P."/>
        </authorList>
    </citation>
    <scope>NUCLEOTIDE SEQUENCE [LARGE SCALE GENOMIC DNA]</scope>
    <source>
        <strain evidence="3">cv. Jemalong A17</strain>
    </source>
</reference>
<organism evidence="2 3">
    <name type="scientific">Medicago truncatula</name>
    <name type="common">Barrel medic</name>
    <name type="synonym">Medicago tribuloides</name>
    <dbReference type="NCBI Taxonomy" id="3880"/>
    <lineage>
        <taxon>Eukaryota</taxon>
        <taxon>Viridiplantae</taxon>
        <taxon>Streptophyta</taxon>
        <taxon>Embryophyta</taxon>
        <taxon>Tracheophyta</taxon>
        <taxon>Spermatophyta</taxon>
        <taxon>Magnoliopsida</taxon>
        <taxon>eudicotyledons</taxon>
        <taxon>Gunneridae</taxon>
        <taxon>Pentapetalae</taxon>
        <taxon>rosids</taxon>
        <taxon>fabids</taxon>
        <taxon>Fabales</taxon>
        <taxon>Fabaceae</taxon>
        <taxon>Papilionoideae</taxon>
        <taxon>50 kb inversion clade</taxon>
        <taxon>NPAAA clade</taxon>
        <taxon>Hologalegina</taxon>
        <taxon>IRL clade</taxon>
        <taxon>Trifolieae</taxon>
        <taxon>Medicago</taxon>
    </lineage>
</organism>
<comment type="caution">
    <text evidence="2">The sequence shown here is derived from an EMBL/GenBank/DDBJ whole genome shotgun (WGS) entry which is preliminary data.</text>
</comment>
<feature type="compositionally biased region" description="Polar residues" evidence="1">
    <location>
        <begin position="249"/>
        <end position="261"/>
    </location>
</feature>
<dbReference type="Gramene" id="rna14946">
    <property type="protein sequence ID" value="RHN66844.1"/>
    <property type="gene ID" value="gene14946"/>
</dbReference>
<evidence type="ECO:0000256" key="1">
    <source>
        <dbReference type="SAM" id="MobiDB-lite"/>
    </source>
</evidence>
<dbReference type="EMBL" id="PSQE01000003">
    <property type="protein sequence ID" value="RHN66844.1"/>
    <property type="molecule type" value="Genomic_DNA"/>
</dbReference>
<evidence type="ECO:0000313" key="3">
    <source>
        <dbReference type="Proteomes" id="UP000265566"/>
    </source>
</evidence>
<dbReference type="Proteomes" id="UP000265566">
    <property type="component" value="Chromosome 3"/>
</dbReference>
<dbReference type="AlphaFoldDB" id="A0A396IR46"/>
<feature type="region of interest" description="Disordered" evidence="1">
    <location>
        <begin position="242"/>
        <end position="261"/>
    </location>
</feature>
<accession>A0A396IR46</accession>
<sequence>MEKQLKVKILPETAPNLASKFQNFQFISTMDHKSSQGNAKKWVRRHDWKAVSCPTSPTISMNRNGDELFPPSIMKFRNYPFSPIMDHKSRSQNSTKWIRPHSWKGSVSCPSSPMVSMIANADELSPPSTFLRNQANFHNRSSGRLSKNAASDGTKVVHFADANIRNLVAAMENSSLPSETRKPIYNGSKCTKTDSEPTSPKISCMGEIKLKKRKKIEKAKDREEKKHVTMFQRLFNFLKPKSEVRRKSNASAPQDNQVCPL</sequence>
<gene>
    <name evidence="2" type="ORF">MtrunA17_Chr3g0096111</name>
</gene>